<comment type="caution">
    <text evidence="2">The sequence shown here is derived from an EMBL/GenBank/DDBJ whole genome shotgun (WGS) entry which is preliminary data.</text>
</comment>
<keyword evidence="1" id="KW-1133">Transmembrane helix</keyword>
<accession>A0AA88WBS0</accession>
<reference evidence="2" key="1">
    <citation type="submission" date="2022-12" db="EMBL/GenBank/DDBJ databases">
        <title>Draft genome assemblies for two species of Escallonia (Escalloniales).</title>
        <authorList>
            <person name="Chanderbali A."/>
            <person name="Dervinis C."/>
            <person name="Anghel I."/>
            <person name="Soltis D."/>
            <person name="Soltis P."/>
            <person name="Zapata F."/>
        </authorList>
    </citation>
    <scope>NUCLEOTIDE SEQUENCE</scope>
    <source>
        <strain evidence="2">UCBG64.0493</strain>
        <tissue evidence="2">Leaf</tissue>
    </source>
</reference>
<gene>
    <name evidence="2" type="ORF">RJ639_002775</name>
</gene>
<dbReference type="PANTHER" id="PTHR46859">
    <property type="entry name" value="TRANSMEMBRANE FRAGILE-X-F-ASSOCIATED PROTEIN"/>
    <property type="match status" value="1"/>
</dbReference>
<dbReference type="AlphaFoldDB" id="A0AA88WBS0"/>
<keyword evidence="1" id="KW-0472">Membrane</keyword>
<organism evidence="2 3">
    <name type="scientific">Escallonia herrerae</name>
    <dbReference type="NCBI Taxonomy" id="1293975"/>
    <lineage>
        <taxon>Eukaryota</taxon>
        <taxon>Viridiplantae</taxon>
        <taxon>Streptophyta</taxon>
        <taxon>Embryophyta</taxon>
        <taxon>Tracheophyta</taxon>
        <taxon>Spermatophyta</taxon>
        <taxon>Magnoliopsida</taxon>
        <taxon>eudicotyledons</taxon>
        <taxon>Gunneridae</taxon>
        <taxon>Pentapetalae</taxon>
        <taxon>asterids</taxon>
        <taxon>campanulids</taxon>
        <taxon>Escalloniales</taxon>
        <taxon>Escalloniaceae</taxon>
        <taxon>Escallonia</taxon>
    </lineage>
</organism>
<sequence>MLITKAMSWQRVAKSFQALSAHCLLLSFTLLLVFKLDGAVPYSWWIIFFPLWLFHAVVARGRFSLPAPSVPHDRHWAPCHAVVAPPLLIAFELLLCIYLESKDVPPPDRQLLLLRMCKALLPGDDESMSDEAIWETLPHFWVAISMVFFVAATVFTLLKLCECFAFLVCTKWSNPVIHRNSGSQVASSSSTAIRYLDWNSGLVVSSEDQPEDRMCGLQDIGGHIMKIPIIGFQVLLCMHLEGTPTGAKRIPIPVLFSPLLLLQGAGILFAASKLVEKIVLLLRSGASTGSYFMFSSRASDCFGFLHHGSRLLGWWSIDEGSQEEQARLFRDGASGYNTFCGYPPEIVKKMPKKDLAEEVWRLQAALGEQTEITKFSQLEYDRLQNRKAMGVGRLIFSLAFLNNAGSVSNMSGGDGRRWLVSHETLIRAIIRKKFCVEFASRERSAQSSFRAGIASSAAPAVTSVRNALFAGFALKSAYLYMMYSFNPYPVPPWCDCTVLTEVLAK</sequence>
<dbReference type="EMBL" id="JAVXUP010000836">
    <property type="protein sequence ID" value="KAK3020060.1"/>
    <property type="molecule type" value="Genomic_DNA"/>
</dbReference>
<dbReference type="Pfam" id="PF10269">
    <property type="entry name" value="Tmemb_185A"/>
    <property type="match status" value="2"/>
</dbReference>
<feature type="transmembrane region" description="Helical" evidence="1">
    <location>
        <begin position="140"/>
        <end position="169"/>
    </location>
</feature>
<feature type="transmembrane region" description="Helical" evidence="1">
    <location>
        <begin position="12"/>
        <end position="36"/>
    </location>
</feature>
<keyword evidence="3" id="KW-1185">Reference proteome</keyword>
<protein>
    <recommendedName>
        <fullName evidence="4">Transmembrane Fragile-X-F-associated protein</fullName>
    </recommendedName>
</protein>
<proteinExistence type="predicted"/>
<dbReference type="InterPro" id="IPR019396">
    <property type="entry name" value="TM_Fragile-X-F-assoc"/>
</dbReference>
<feature type="transmembrane region" description="Helical" evidence="1">
    <location>
        <begin position="42"/>
        <end position="59"/>
    </location>
</feature>
<evidence type="ECO:0000313" key="2">
    <source>
        <dbReference type="EMBL" id="KAK3020060.1"/>
    </source>
</evidence>
<evidence type="ECO:0000256" key="1">
    <source>
        <dbReference type="SAM" id="Phobius"/>
    </source>
</evidence>
<dbReference type="Proteomes" id="UP001188597">
    <property type="component" value="Unassembled WGS sequence"/>
</dbReference>
<evidence type="ECO:0000313" key="3">
    <source>
        <dbReference type="Proteomes" id="UP001188597"/>
    </source>
</evidence>
<keyword evidence="1" id="KW-0812">Transmembrane</keyword>
<feature type="transmembrane region" description="Helical" evidence="1">
    <location>
        <begin position="79"/>
        <end position="100"/>
    </location>
</feature>
<evidence type="ECO:0008006" key="4">
    <source>
        <dbReference type="Google" id="ProtNLM"/>
    </source>
</evidence>
<name>A0AA88WBS0_9ASTE</name>
<dbReference type="PANTHER" id="PTHR46859:SF3">
    <property type="entry name" value="RING-TYPE DOMAIN-CONTAINING PROTEIN"/>
    <property type="match status" value="1"/>
</dbReference>